<dbReference type="RefSeq" id="WP_171087671.1">
    <property type="nucleotide sequence ID" value="NZ_BNBU01000002.1"/>
</dbReference>
<dbReference type="Proteomes" id="UP000587462">
    <property type="component" value="Unassembled WGS sequence"/>
</dbReference>
<comment type="caution">
    <text evidence="1">The sequence shown here is derived from an EMBL/GenBank/DDBJ whole genome shotgun (WGS) entry which is preliminary data.</text>
</comment>
<sequence length="80" mass="9128">MAEYRRPEDPLAAYERRRLAPLGEVRRHRPWHGGGSHVRPGEPRVLLEWDGFAYQVAGIAPDLPAARAWASEAVPRQEFQ</sequence>
<name>A0A7Y7BAX9_STRMO</name>
<accession>A0A7Y7BAX9</accession>
<dbReference type="AlphaFoldDB" id="A0A7Y7BAX9"/>
<dbReference type="Pfam" id="PF19565">
    <property type="entry name" value="DUF6087"/>
    <property type="match status" value="1"/>
</dbReference>
<organism evidence="1 2">
    <name type="scientific">Streptomyces morookaense</name>
    <name type="common">Streptoverticillium morookaense</name>
    <dbReference type="NCBI Taxonomy" id="1970"/>
    <lineage>
        <taxon>Bacteria</taxon>
        <taxon>Bacillati</taxon>
        <taxon>Actinomycetota</taxon>
        <taxon>Actinomycetes</taxon>
        <taxon>Kitasatosporales</taxon>
        <taxon>Streptomycetaceae</taxon>
        <taxon>Streptomyces</taxon>
    </lineage>
</organism>
<dbReference type="InterPro" id="IPR045733">
    <property type="entry name" value="DUF6087"/>
</dbReference>
<evidence type="ECO:0000313" key="2">
    <source>
        <dbReference type="Proteomes" id="UP000587462"/>
    </source>
</evidence>
<protein>
    <submittedName>
        <fullName evidence="1">Uncharacterized protein</fullName>
    </submittedName>
</protein>
<reference evidence="1 2" key="1">
    <citation type="submission" date="2020-04" db="EMBL/GenBank/DDBJ databases">
        <title>Draft Genome Sequence of Streptomyces morookaense DSM 40503, an 8-azaguanine-producing strain.</title>
        <authorList>
            <person name="Qi J."/>
            <person name="Gao J.-M."/>
        </authorList>
    </citation>
    <scope>NUCLEOTIDE SEQUENCE [LARGE SCALE GENOMIC DNA]</scope>
    <source>
        <strain evidence="1 2">DSM 40503</strain>
    </source>
</reference>
<proteinExistence type="predicted"/>
<gene>
    <name evidence="1" type="ORF">HG542_31880</name>
</gene>
<keyword evidence="2" id="KW-1185">Reference proteome</keyword>
<evidence type="ECO:0000313" key="1">
    <source>
        <dbReference type="EMBL" id="NVK82212.1"/>
    </source>
</evidence>
<dbReference type="EMBL" id="JABBXF010000111">
    <property type="protein sequence ID" value="NVK82212.1"/>
    <property type="molecule type" value="Genomic_DNA"/>
</dbReference>